<dbReference type="Pfam" id="PF05800">
    <property type="entry name" value="GvpO"/>
    <property type="match status" value="1"/>
</dbReference>
<keyword evidence="2" id="KW-1185">Reference proteome</keyword>
<comment type="caution">
    <text evidence="1">The sequence shown here is derived from an EMBL/GenBank/DDBJ whole genome shotgun (WGS) entry which is preliminary data.</text>
</comment>
<organism evidence="1 2">
    <name type="scientific">Streptomyces coryli</name>
    <dbReference type="NCBI Taxonomy" id="1128680"/>
    <lineage>
        <taxon>Bacteria</taxon>
        <taxon>Bacillati</taxon>
        <taxon>Actinomycetota</taxon>
        <taxon>Actinomycetes</taxon>
        <taxon>Kitasatosporales</taxon>
        <taxon>Streptomycetaceae</taxon>
        <taxon>Streptomyces</taxon>
    </lineage>
</organism>
<reference evidence="1 2" key="1">
    <citation type="submission" date="2020-02" db="EMBL/GenBank/DDBJ databases">
        <title>Whole-genome analyses of novel actinobacteria.</title>
        <authorList>
            <person name="Sahin N."/>
        </authorList>
    </citation>
    <scope>NUCLEOTIDE SEQUENCE [LARGE SCALE GENOMIC DNA]</scope>
    <source>
        <strain evidence="1 2">A7024</strain>
    </source>
</reference>
<dbReference type="Proteomes" id="UP000481583">
    <property type="component" value="Unassembled WGS sequence"/>
</dbReference>
<evidence type="ECO:0000313" key="1">
    <source>
        <dbReference type="EMBL" id="NGN66105.1"/>
    </source>
</evidence>
<sequence>MADKPNVTTALRRGREEFAELTGLQAEAVSSFEENGDDGWKLRIEVCEVAKIPDTTSLMGSYEVTLGPDGQLRGYHRVQRYERGRADPR</sequence>
<dbReference type="GO" id="GO:0031412">
    <property type="term" value="P:gas vesicle organization"/>
    <property type="evidence" value="ECO:0007669"/>
    <property type="project" value="InterPro"/>
</dbReference>
<dbReference type="EMBL" id="JAAKZV010000084">
    <property type="protein sequence ID" value="NGN66105.1"/>
    <property type="molecule type" value="Genomic_DNA"/>
</dbReference>
<protein>
    <submittedName>
        <fullName evidence="1">Gas vesicle protein</fullName>
    </submittedName>
</protein>
<name>A0A6G4U1J5_9ACTN</name>
<evidence type="ECO:0000313" key="2">
    <source>
        <dbReference type="Proteomes" id="UP000481583"/>
    </source>
</evidence>
<dbReference type="RefSeq" id="WP_165239175.1">
    <property type="nucleotide sequence ID" value="NZ_JAAKZV010000084.1"/>
</dbReference>
<dbReference type="PIRSF" id="PIRSF028743">
    <property type="entry name" value="GvpO_protein"/>
    <property type="match status" value="1"/>
</dbReference>
<dbReference type="AlphaFoldDB" id="A0A6G4U1J5"/>
<dbReference type="InterPro" id="IPR008634">
    <property type="entry name" value="Gas-vesicle_GvpO"/>
</dbReference>
<gene>
    <name evidence="1" type="ORF">G5C51_19680</name>
</gene>
<proteinExistence type="predicted"/>
<accession>A0A6G4U1J5</accession>